<dbReference type="InterPro" id="IPR051554">
    <property type="entry name" value="Acetyltransferase_Eis"/>
</dbReference>
<dbReference type="PROSITE" id="PS51186">
    <property type="entry name" value="GNAT"/>
    <property type="match status" value="1"/>
</dbReference>
<feature type="domain" description="N-acetyltransferase" evidence="1">
    <location>
        <begin position="1"/>
        <end position="159"/>
    </location>
</feature>
<reference evidence="3 4" key="2">
    <citation type="submission" date="2019-03" db="EMBL/GenBank/DDBJ databases">
        <title>Genomic Encyclopedia of Type Strains, Phase IV (KMG-IV): sequencing the most valuable type-strain genomes for metagenomic binning, comparative biology and taxonomic classification.</title>
        <authorList>
            <person name="Goeker M."/>
        </authorList>
    </citation>
    <scope>NUCLEOTIDE SEQUENCE [LARGE SCALE GENOMIC DNA]</scope>
    <source>
        <strain evidence="3 4">DSM 103426</strain>
    </source>
</reference>
<evidence type="ECO:0000313" key="2">
    <source>
        <dbReference type="EMBL" id="GBU05625.1"/>
    </source>
</evidence>
<accession>A0A4R3JRE2</accession>
<dbReference type="PANTHER" id="PTHR37817:SF1">
    <property type="entry name" value="N-ACETYLTRANSFERASE EIS"/>
    <property type="match status" value="1"/>
</dbReference>
<name>A0A4R3JRE2_9FIRM</name>
<dbReference type="GO" id="GO:0030649">
    <property type="term" value="P:aminoglycoside antibiotic catabolic process"/>
    <property type="evidence" value="ECO:0007669"/>
    <property type="project" value="TreeGrafter"/>
</dbReference>
<dbReference type="AlphaFoldDB" id="A0A4R3JRE2"/>
<dbReference type="Proteomes" id="UP000294613">
    <property type="component" value="Unassembled WGS sequence"/>
</dbReference>
<dbReference type="SUPFAM" id="SSF55718">
    <property type="entry name" value="SCP-like"/>
    <property type="match status" value="1"/>
</dbReference>
<evidence type="ECO:0000313" key="4">
    <source>
        <dbReference type="Proteomes" id="UP000294613"/>
    </source>
</evidence>
<dbReference type="PANTHER" id="PTHR37817">
    <property type="entry name" value="N-ACETYLTRANSFERASE EIS"/>
    <property type="match status" value="1"/>
</dbReference>
<dbReference type="Pfam" id="PF13527">
    <property type="entry name" value="Acetyltransf_9"/>
    <property type="match status" value="1"/>
</dbReference>
<gene>
    <name evidence="3" type="ORF">EDD74_11127</name>
    <name evidence="2" type="ORF">FAEUMB_21660</name>
</gene>
<reference evidence="2 5" key="1">
    <citation type="journal article" date="2018" name="Int. J. Syst. Evol. Microbiol.">
        <title>Draft Genome Sequence of Faecalimonas umbilicata JCM 30896T, an Acetate-Producing Bacterium Isolated from Human Feces.</title>
        <authorList>
            <person name="Sakamoto M."/>
            <person name="Ikeyama N."/>
            <person name="Yuki M."/>
            <person name="Ohkuma M."/>
        </authorList>
    </citation>
    <scope>NUCLEOTIDE SEQUENCE [LARGE SCALE GENOMIC DNA]</scope>
    <source>
        <strain evidence="2 5">EGH7</strain>
    </source>
</reference>
<dbReference type="InterPro" id="IPR000182">
    <property type="entry name" value="GNAT_dom"/>
</dbReference>
<dbReference type="Gene3D" id="3.40.630.30">
    <property type="match status" value="1"/>
</dbReference>
<keyword evidence="3" id="KW-0808">Transferase</keyword>
<dbReference type="InterPro" id="IPR036527">
    <property type="entry name" value="SCP2_sterol-bd_dom_sf"/>
</dbReference>
<dbReference type="InterPro" id="IPR025559">
    <property type="entry name" value="Eis_dom"/>
</dbReference>
<keyword evidence="5" id="KW-1185">Reference proteome</keyword>
<dbReference type="Proteomes" id="UP000702954">
    <property type="component" value="Unassembled WGS sequence"/>
</dbReference>
<evidence type="ECO:0000259" key="1">
    <source>
        <dbReference type="PROSITE" id="PS51186"/>
    </source>
</evidence>
<dbReference type="Gene3D" id="3.30.1050.10">
    <property type="entry name" value="SCP2 sterol-binding domain"/>
    <property type="match status" value="1"/>
</dbReference>
<evidence type="ECO:0000313" key="5">
    <source>
        <dbReference type="Proteomes" id="UP000702954"/>
    </source>
</evidence>
<dbReference type="GO" id="GO:0034069">
    <property type="term" value="F:aminoglycoside N-acetyltransferase activity"/>
    <property type="evidence" value="ECO:0007669"/>
    <property type="project" value="TreeGrafter"/>
</dbReference>
<sequence>MEVRMLQREEHGRTRELWERVFAEDTKEFLDYYYTVKTLDNEMYVIEQEHQICSMIQLNPYEMRINDSEFLTHYIIAVATEERFRKRGFMGALLQVSLKKMYARKEPFTFLMPAAESIYHPYDFRYIYRQRGGKVCGSKERSVSHELQGNIYEMREASEKDCRKLAEFAEEILRQSYQVVAVRTEQYYRRMLAEQKSEHGGIGMIEKNGKLVGSFFFAKEETYEIREPLLKKGEEEALPQAVFWLTKGNEAIFCDGWNLDVHNIKKSVTKERDRPLIMARLLYLPGFFESLRPRTTFSFTVEVTDPLLEENNRRFLLESDGTKIAVSTAAKENDTDRQISIAALTQVLFGWEPYTEEKLSEALQKDLNKIEPADGVFLNEIV</sequence>
<dbReference type="EMBL" id="SLZV01000011">
    <property type="protein sequence ID" value="TCS68087.1"/>
    <property type="molecule type" value="Genomic_DNA"/>
</dbReference>
<dbReference type="Pfam" id="PF13530">
    <property type="entry name" value="SCP2_2"/>
    <property type="match status" value="1"/>
</dbReference>
<comment type="caution">
    <text evidence="3">The sequence shown here is derived from an EMBL/GenBank/DDBJ whole genome shotgun (WGS) entry which is preliminary data.</text>
</comment>
<evidence type="ECO:0000313" key="3">
    <source>
        <dbReference type="EMBL" id="TCS68087.1"/>
    </source>
</evidence>
<protein>
    <submittedName>
        <fullName evidence="3">Putative acetyltransferase</fullName>
    </submittedName>
</protein>
<proteinExistence type="predicted"/>
<dbReference type="SUPFAM" id="SSF55729">
    <property type="entry name" value="Acyl-CoA N-acyltransferases (Nat)"/>
    <property type="match status" value="1"/>
</dbReference>
<organism evidence="3 4">
    <name type="scientific">Faecalimonas umbilicata</name>
    <dbReference type="NCBI Taxonomy" id="1912855"/>
    <lineage>
        <taxon>Bacteria</taxon>
        <taxon>Bacillati</taxon>
        <taxon>Bacillota</taxon>
        <taxon>Clostridia</taxon>
        <taxon>Lachnospirales</taxon>
        <taxon>Lachnospiraceae</taxon>
        <taxon>Faecalimonas</taxon>
    </lineage>
</organism>
<dbReference type="EMBL" id="BHEO01000008">
    <property type="protein sequence ID" value="GBU05625.1"/>
    <property type="molecule type" value="Genomic_DNA"/>
</dbReference>
<dbReference type="InterPro" id="IPR016181">
    <property type="entry name" value="Acyl_CoA_acyltransferase"/>
</dbReference>